<dbReference type="EMBL" id="VYKJ01000002">
    <property type="protein sequence ID" value="KAA9001739.1"/>
    <property type="molecule type" value="Genomic_DNA"/>
</dbReference>
<reference evidence="4 5" key="1">
    <citation type="submission" date="2019-09" db="EMBL/GenBank/DDBJ databases">
        <authorList>
            <person name="Li Y."/>
        </authorList>
    </citation>
    <scope>NUCLEOTIDE SEQUENCE [LARGE SCALE GENOMIC DNA]</scope>
    <source>
        <strain evidence="4 5">L3-3HA</strain>
    </source>
</reference>
<evidence type="ECO:0000313" key="5">
    <source>
        <dbReference type="Proteomes" id="UP000335415"/>
    </source>
</evidence>
<dbReference type="GO" id="GO:0016491">
    <property type="term" value="F:oxidoreductase activity"/>
    <property type="evidence" value="ECO:0007669"/>
    <property type="project" value="UniProtKB-KW"/>
</dbReference>
<dbReference type="NCBIfam" id="NF007504">
    <property type="entry name" value="PRK10098.1"/>
    <property type="match status" value="1"/>
</dbReference>
<dbReference type="Proteomes" id="UP000335415">
    <property type="component" value="Unassembled WGS sequence"/>
</dbReference>
<comment type="caution">
    <text evidence="4">The sequence shown here is derived from an EMBL/GenBank/DDBJ whole genome shotgun (WGS) entry which is preliminary data.</text>
</comment>
<comment type="similarity">
    <text evidence="1">Belongs to the LDH2/MDH2 oxidoreductase family.</text>
</comment>
<dbReference type="InterPro" id="IPR043144">
    <property type="entry name" value="Mal/L-sulf/L-lact_DH-like_ah"/>
</dbReference>
<feature type="region of interest" description="Disordered" evidence="3">
    <location>
        <begin position="304"/>
        <end position="325"/>
    </location>
</feature>
<dbReference type="Pfam" id="PF02615">
    <property type="entry name" value="Ldh_2"/>
    <property type="match status" value="1"/>
</dbReference>
<dbReference type="PANTHER" id="PTHR11091:SF0">
    <property type="entry name" value="MALATE DEHYDROGENASE"/>
    <property type="match status" value="1"/>
</dbReference>
<evidence type="ECO:0000256" key="1">
    <source>
        <dbReference type="ARBA" id="ARBA00006056"/>
    </source>
</evidence>
<evidence type="ECO:0000313" key="4">
    <source>
        <dbReference type="EMBL" id="KAA9001739.1"/>
    </source>
</evidence>
<dbReference type="Gene3D" id="1.10.1530.10">
    <property type="match status" value="1"/>
</dbReference>
<keyword evidence="2" id="KW-0560">Oxidoreductase</keyword>
<accession>A0A5J5G3Q8</accession>
<dbReference type="Gene3D" id="3.30.1370.60">
    <property type="entry name" value="Hypothetical oxidoreductase yiak, domain 2"/>
    <property type="match status" value="1"/>
</dbReference>
<dbReference type="InterPro" id="IPR036111">
    <property type="entry name" value="Mal/L-sulfo/L-lacto_DH-like_sf"/>
</dbReference>
<dbReference type="PANTHER" id="PTHR11091">
    <property type="entry name" value="OXIDOREDUCTASE-RELATED"/>
    <property type="match status" value="1"/>
</dbReference>
<name>A0A5J5G3Q8_9GAMM</name>
<dbReference type="OrthoDB" id="9769447at2"/>
<dbReference type="SUPFAM" id="SSF89733">
    <property type="entry name" value="L-sulfolactate dehydrogenase-like"/>
    <property type="match status" value="1"/>
</dbReference>
<evidence type="ECO:0000256" key="2">
    <source>
        <dbReference type="ARBA" id="ARBA00023002"/>
    </source>
</evidence>
<protein>
    <submittedName>
        <fullName evidence="4">Malate/lactate/ureidoglycolate dehydrogenase</fullName>
    </submittedName>
</protein>
<evidence type="ECO:0000256" key="3">
    <source>
        <dbReference type="SAM" id="MobiDB-lite"/>
    </source>
</evidence>
<organism evidence="4 5">
    <name type="scientific">Affinibrenneria salicis</name>
    <dbReference type="NCBI Taxonomy" id="2590031"/>
    <lineage>
        <taxon>Bacteria</taxon>
        <taxon>Pseudomonadati</taxon>
        <taxon>Pseudomonadota</taxon>
        <taxon>Gammaproteobacteria</taxon>
        <taxon>Enterobacterales</taxon>
        <taxon>Pectobacteriaceae</taxon>
        <taxon>Affinibrenneria</taxon>
    </lineage>
</organism>
<keyword evidence="5" id="KW-1185">Reference proteome</keyword>
<proteinExistence type="inferred from homology"/>
<dbReference type="RefSeq" id="WP_150433978.1">
    <property type="nucleotide sequence ID" value="NZ_VYKJ01000002.1"/>
</dbReference>
<dbReference type="AlphaFoldDB" id="A0A5J5G3Q8"/>
<dbReference type="InterPro" id="IPR003767">
    <property type="entry name" value="Malate/L-lactate_DH-like"/>
</dbReference>
<gene>
    <name evidence="4" type="ORF">FJU30_05450</name>
</gene>
<sequence>MRISQHRLNSIARTLLQQAGCGEQEAECVADHLVAANLKGHDSHGVGMLPDYVEFIQQGIMHPNTPARLVRDGGAVLQFSGDRGFGQRTGKEAMQAAIERVKSTGVCLMTLSTTCHLGRIGTYGEMAAQAGLVSIHFVNVNDLPPLVAPWCGREARFGTNPICIAFPAGEKHPVFILDFATSMVALGKARVAWLAGKTFDDDVLLDSDGQPTADPSVMWEGDKPGALRPIAKHKGGGLILAAELLAGILSGGGTIQPGNERKGAIVNNMTTLVIDPSALVSMAWLQKEYDAMLDYVQSSAAPDPQQPILIAGEPERQRRRERGQQGIVISDAEWERISAAGISLGMRREQFTPDGDVG</sequence>
<dbReference type="InterPro" id="IPR043143">
    <property type="entry name" value="Mal/L-sulf/L-lact_DH-like_NADP"/>
</dbReference>